<dbReference type="Pfam" id="PF10009">
    <property type="entry name" value="DUF2252"/>
    <property type="match status" value="1"/>
</dbReference>
<dbReference type="AlphaFoldDB" id="A0A7S2H5M0"/>
<dbReference type="PANTHER" id="PTHR39441">
    <property type="entry name" value="DUF2252 DOMAIN-CONTAINING PROTEIN"/>
    <property type="match status" value="1"/>
</dbReference>
<protein>
    <submittedName>
        <fullName evidence="1">Uncharacterized protein</fullName>
    </submittedName>
</protein>
<evidence type="ECO:0000313" key="1">
    <source>
        <dbReference type="EMBL" id="CAD9481114.1"/>
    </source>
</evidence>
<accession>A0A7S2H5M0</accession>
<organism evidence="1">
    <name type="scientific">Haptolina brevifila</name>
    <dbReference type="NCBI Taxonomy" id="156173"/>
    <lineage>
        <taxon>Eukaryota</taxon>
        <taxon>Haptista</taxon>
        <taxon>Haptophyta</taxon>
        <taxon>Prymnesiophyceae</taxon>
        <taxon>Prymnesiales</taxon>
        <taxon>Prymnesiaceae</taxon>
        <taxon>Haptolina</taxon>
    </lineage>
</organism>
<gene>
    <name evidence="1" type="ORF">CBRE1094_LOCUS25078</name>
</gene>
<proteinExistence type="predicted"/>
<reference evidence="1" key="1">
    <citation type="submission" date="2021-01" db="EMBL/GenBank/DDBJ databases">
        <authorList>
            <person name="Corre E."/>
            <person name="Pelletier E."/>
            <person name="Niang G."/>
            <person name="Scheremetjew M."/>
            <person name="Finn R."/>
            <person name="Kale V."/>
            <person name="Holt S."/>
            <person name="Cochrane G."/>
            <person name="Meng A."/>
            <person name="Brown T."/>
            <person name="Cohen L."/>
        </authorList>
    </citation>
    <scope>NUCLEOTIDE SEQUENCE</scope>
    <source>
        <strain evidence="1">UTEX LB 985</strain>
    </source>
</reference>
<dbReference type="PANTHER" id="PTHR39441:SF1">
    <property type="entry name" value="DUF2252 DOMAIN-CONTAINING PROTEIN"/>
    <property type="match status" value="1"/>
</dbReference>
<dbReference type="EMBL" id="HBGU01046056">
    <property type="protein sequence ID" value="CAD9481114.1"/>
    <property type="molecule type" value="Transcribed_RNA"/>
</dbReference>
<name>A0A7S2H5M0_9EUKA</name>
<dbReference type="InterPro" id="IPR018721">
    <property type="entry name" value="DUF2252"/>
</dbReference>
<sequence>MVPETADAVHEPFIQWGHHHRGNKCSPRAALALFSLGLTFLTGTLMLNGTSVQPSSLPETDLWKHWNAPTSAKRCDWVVAHMVAKQKPGSTHEELVKKYALQSLDAGTFYRATAHLFWQDFVRGGWGNFDISELGIHTTLADGSPIQRTSTWTWITGDQHLSNFGAYMNRQRNVVFDVNDFDEAIIFDFQMDVWRVAVSICNHALMNGLRDAEALASVLTFTDVYISTVQGYLDNDFAQDRELTAKTSKGELARFLKSKQDNHEQQNKLMAKFTERDPTTQQPRLVQSLQHAHAHV</sequence>